<evidence type="ECO:0000313" key="2">
    <source>
        <dbReference type="Proteomes" id="UP000799539"/>
    </source>
</evidence>
<accession>A0A6A6FSF4</accession>
<protein>
    <submittedName>
        <fullName evidence="1">Uncharacterized protein</fullName>
    </submittedName>
</protein>
<dbReference type="OrthoDB" id="10538731at2759"/>
<dbReference type="Proteomes" id="UP000799539">
    <property type="component" value="Unassembled WGS sequence"/>
</dbReference>
<proteinExistence type="predicted"/>
<dbReference type="EMBL" id="ML992664">
    <property type="protein sequence ID" value="KAF2216351.1"/>
    <property type="molecule type" value="Genomic_DNA"/>
</dbReference>
<evidence type="ECO:0000313" key="1">
    <source>
        <dbReference type="EMBL" id="KAF2216351.1"/>
    </source>
</evidence>
<gene>
    <name evidence="1" type="ORF">CERZMDRAFT_93646</name>
</gene>
<feature type="non-terminal residue" evidence="1">
    <location>
        <position position="1"/>
    </location>
</feature>
<name>A0A6A6FSF4_9PEZI</name>
<organism evidence="1 2">
    <name type="scientific">Cercospora zeae-maydis SCOH1-5</name>
    <dbReference type="NCBI Taxonomy" id="717836"/>
    <lineage>
        <taxon>Eukaryota</taxon>
        <taxon>Fungi</taxon>
        <taxon>Dikarya</taxon>
        <taxon>Ascomycota</taxon>
        <taxon>Pezizomycotina</taxon>
        <taxon>Dothideomycetes</taxon>
        <taxon>Dothideomycetidae</taxon>
        <taxon>Mycosphaerellales</taxon>
        <taxon>Mycosphaerellaceae</taxon>
        <taxon>Cercospora</taxon>
    </lineage>
</organism>
<keyword evidence="2" id="KW-1185">Reference proteome</keyword>
<dbReference type="AlphaFoldDB" id="A0A6A6FSF4"/>
<sequence>TPPPPPSQANHTEIWECINSWLLSDIALRTGSFGVPDPTTGDWLHLPKIGFDGVENYSNDRNQDSWSCANRTFQDGKFQVADQLQRTQLIHYCTERMRVAARWGAEWYQCVIHTGGTSWVGWSPPGTEFCENTKHGKFVVGPCGSTKDFEDWPNQPGKAVPQPS</sequence>
<reference evidence="1" key="1">
    <citation type="journal article" date="2020" name="Stud. Mycol.">
        <title>101 Dothideomycetes genomes: a test case for predicting lifestyles and emergence of pathogens.</title>
        <authorList>
            <person name="Haridas S."/>
            <person name="Albert R."/>
            <person name="Binder M."/>
            <person name="Bloem J."/>
            <person name="Labutti K."/>
            <person name="Salamov A."/>
            <person name="Andreopoulos B."/>
            <person name="Baker S."/>
            <person name="Barry K."/>
            <person name="Bills G."/>
            <person name="Bluhm B."/>
            <person name="Cannon C."/>
            <person name="Castanera R."/>
            <person name="Culley D."/>
            <person name="Daum C."/>
            <person name="Ezra D."/>
            <person name="Gonzalez J."/>
            <person name="Henrissat B."/>
            <person name="Kuo A."/>
            <person name="Liang C."/>
            <person name="Lipzen A."/>
            <person name="Lutzoni F."/>
            <person name="Magnuson J."/>
            <person name="Mondo S."/>
            <person name="Nolan M."/>
            <person name="Ohm R."/>
            <person name="Pangilinan J."/>
            <person name="Park H.-J."/>
            <person name="Ramirez L."/>
            <person name="Alfaro M."/>
            <person name="Sun H."/>
            <person name="Tritt A."/>
            <person name="Yoshinaga Y."/>
            <person name="Zwiers L.-H."/>
            <person name="Turgeon B."/>
            <person name="Goodwin S."/>
            <person name="Spatafora J."/>
            <person name="Crous P."/>
            <person name="Grigoriev I."/>
        </authorList>
    </citation>
    <scope>NUCLEOTIDE SEQUENCE</scope>
    <source>
        <strain evidence="1">SCOH1-5</strain>
    </source>
</reference>